<dbReference type="GO" id="GO:0046872">
    <property type="term" value="F:metal ion binding"/>
    <property type="evidence" value="ECO:0007669"/>
    <property type="project" value="UniProtKB-KW"/>
</dbReference>
<dbReference type="GeneID" id="36320230"/>
<keyword evidence="2 6" id="KW-0812">Transmembrane</keyword>
<evidence type="ECO:0000256" key="4">
    <source>
        <dbReference type="ARBA" id="ARBA00023136"/>
    </source>
</evidence>
<reference evidence="7 8" key="1">
    <citation type="journal article" date="2015" name="Environ. Microbiol.">
        <title>Genome analyses suggest the presence of polyploidy and recent human-driven expansions in eight global populations of the honeybee pathogen Nosema ceranae.</title>
        <authorList>
            <person name="Pelin A."/>
            <person name="Selman M."/>
            <person name="Aris-Brosou S."/>
            <person name="Farinelli L."/>
            <person name="Corradi N."/>
        </authorList>
    </citation>
    <scope>NUCLEOTIDE SEQUENCE [LARGE SCALE GENOMIC DNA]</scope>
    <source>
        <strain evidence="7 8">PA08 1199</strain>
    </source>
</reference>
<keyword evidence="5" id="KW-0862">Zinc</keyword>
<proteinExistence type="predicted"/>
<dbReference type="RefSeq" id="XP_024329384.1">
    <property type="nucleotide sequence ID" value="XM_024475295.1"/>
</dbReference>
<evidence type="ECO:0000256" key="6">
    <source>
        <dbReference type="SAM" id="Phobius"/>
    </source>
</evidence>
<evidence type="ECO:0000256" key="2">
    <source>
        <dbReference type="ARBA" id="ARBA00022692"/>
    </source>
</evidence>
<evidence type="ECO:0000256" key="3">
    <source>
        <dbReference type="ARBA" id="ARBA00022989"/>
    </source>
</evidence>
<keyword evidence="5" id="KW-0479">Metal-binding</keyword>
<dbReference type="VEuPathDB" id="MicrosporidiaDB:AAJ76_3510001631"/>
<dbReference type="VEuPathDB" id="MicrosporidiaDB:NCER_102543"/>
<sequence>HTTTWKNERAEYLVRLIDHISIFILISGTQTSVVLSLLPYTIVSKTIIMISWTITLIGTLKIVLFRRLNHIFDTLVYILHGISVVPFFKIIKASVNTLDLTFIVMGGIVYVIGGIVYGYKKPDPYPFVFGYHEIFHVTTVLANYCFFIPMFKQYVTTLKEIKTVYIYY</sequence>
<dbReference type="AlphaFoldDB" id="A0A0F9YLE9"/>
<feature type="binding site" evidence="5">
    <location>
        <position position="136"/>
    </location>
    <ligand>
        <name>Zn(2+)</name>
        <dbReference type="ChEBI" id="CHEBI:29105"/>
    </ligand>
</feature>
<feature type="binding site" evidence="5">
    <location>
        <position position="1"/>
    </location>
    <ligand>
        <name>Zn(2+)</name>
        <dbReference type="ChEBI" id="CHEBI:29105"/>
    </ligand>
</feature>
<accession>A0A0F9YLE9</accession>
<keyword evidence="8" id="KW-1185">Reference proteome</keyword>
<dbReference type="GO" id="GO:0016020">
    <property type="term" value="C:membrane"/>
    <property type="evidence" value="ECO:0007669"/>
    <property type="project" value="UniProtKB-SubCell"/>
</dbReference>
<dbReference type="Proteomes" id="UP000034350">
    <property type="component" value="Unassembled WGS sequence"/>
</dbReference>
<comment type="caution">
    <text evidence="7">The sequence shown here is derived from an EMBL/GenBank/DDBJ whole genome shotgun (WGS) entry which is preliminary data.</text>
</comment>
<feature type="binding site" evidence="5">
    <location>
        <position position="132"/>
    </location>
    <ligand>
        <name>Zn(2+)</name>
        <dbReference type="ChEBI" id="CHEBI:29105"/>
    </ligand>
</feature>
<dbReference type="OrthoDB" id="529367at2759"/>
<protein>
    <submittedName>
        <fullName evidence="7">Hemolysin iii family channel protein</fullName>
    </submittedName>
</protein>
<dbReference type="VEuPathDB" id="MicrosporidiaDB:G9O61_00g022940"/>
<feature type="transmembrane region" description="Helical" evidence="6">
    <location>
        <begin position="100"/>
        <end position="119"/>
    </location>
</feature>
<feature type="transmembrane region" description="Helical" evidence="6">
    <location>
        <begin position="131"/>
        <end position="151"/>
    </location>
</feature>
<keyword evidence="4 6" id="KW-0472">Membrane</keyword>
<organism evidence="7 8">
    <name type="scientific">Vairimorpha ceranae</name>
    <dbReference type="NCBI Taxonomy" id="40302"/>
    <lineage>
        <taxon>Eukaryota</taxon>
        <taxon>Fungi</taxon>
        <taxon>Fungi incertae sedis</taxon>
        <taxon>Microsporidia</taxon>
        <taxon>Nosematidae</taxon>
        <taxon>Vairimorpha</taxon>
    </lineage>
</organism>
<dbReference type="Pfam" id="PF03006">
    <property type="entry name" value="HlyIII"/>
    <property type="match status" value="1"/>
</dbReference>
<feature type="transmembrane region" description="Helical" evidence="6">
    <location>
        <begin position="47"/>
        <end position="65"/>
    </location>
</feature>
<keyword evidence="3 6" id="KW-1133">Transmembrane helix</keyword>
<name>A0A0F9YLE9_9MICR</name>
<evidence type="ECO:0000313" key="8">
    <source>
        <dbReference type="Proteomes" id="UP000034350"/>
    </source>
</evidence>
<evidence type="ECO:0000313" key="7">
    <source>
        <dbReference type="EMBL" id="KKO73642.1"/>
    </source>
</evidence>
<evidence type="ECO:0000256" key="5">
    <source>
        <dbReference type="PIRSR" id="PIRSR604254-1"/>
    </source>
</evidence>
<dbReference type="InterPro" id="IPR004254">
    <property type="entry name" value="AdipoR/HlyIII-related"/>
</dbReference>
<evidence type="ECO:0000256" key="1">
    <source>
        <dbReference type="ARBA" id="ARBA00004141"/>
    </source>
</evidence>
<feature type="non-terminal residue" evidence="7">
    <location>
        <position position="1"/>
    </location>
</feature>
<feature type="transmembrane region" description="Helical" evidence="6">
    <location>
        <begin position="20"/>
        <end position="40"/>
    </location>
</feature>
<dbReference type="EMBL" id="JPQZ01000351">
    <property type="protein sequence ID" value="KKO73642.1"/>
    <property type="molecule type" value="Genomic_DNA"/>
</dbReference>
<comment type="subcellular location">
    <subcellularLocation>
        <location evidence="1">Membrane</location>
        <topology evidence="1">Multi-pass membrane protein</topology>
    </subcellularLocation>
</comment>
<gene>
    <name evidence="7" type="ORF">AAJ76_3510001631</name>
</gene>